<comment type="subcellular location">
    <subcellularLocation>
        <location evidence="2">Cell membrane</location>
        <topology evidence="2">Lipid-anchor</topology>
    </subcellularLocation>
</comment>
<dbReference type="EMBL" id="CP000774">
    <property type="protein sequence ID" value="ABS62720.1"/>
    <property type="molecule type" value="Genomic_DNA"/>
</dbReference>
<dbReference type="InterPro" id="IPR010131">
    <property type="entry name" value="MdtP/NodT-like"/>
</dbReference>
<dbReference type="HOGENOM" id="CLU_012817_13_1_5"/>
<dbReference type="KEGG" id="pla:Plav_1099"/>
<dbReference type="Gene3D" id="1.20.1600.10">
    <property type="entry name" value="Outer membrane efflux proteins (OEP)"/>
    <property type="match status" value="1"/>
</dbReference>
<feature type="region of interest" description="Disordered" evidence="4">
    <location>
        <begin position="105"/>
        <end position="129"/>
    </location>
</feature>
<dbReference type="GO" id="GO:0015562">
    <property type="term" value="F:efflux transmembrane transporter activity"/>
    <property type="evidence" value="ECO:0007669"/>
    <property type="project" value="InterPro"/>
</dbReference>
<reference evidence="5 6" key="1">
    <citation type="journal article" date="2011" name="Stand. Genomic Sci.">
        <title>Complete genome sequence of Parvibaculum lavamentivorans type strain (DS-1(T)).</title>
        <authorList>
            <person name="Schleheck D."/>
            <person name="Weiss M."/>
            <person name="Pitluck S."/>
            <person name="Bruce D."/>
            <person name="Land M.L."/>
            <person name="Han S."/>
            <person name="Saunders E."/>
            <person name="Tapia R."/>
            <person name="Detter C."/>
            <person name="Brettin T."/>
            <person name="Han J."/>
            <person name="Woyke T."/>
            <person name="Goodwin L."/>
            <person name="Pennacchio L."/>
            <person name="Nolan M."/>
            <person name="Cook A.M."/>
            <person name="Kjelleberg S."/>
            <person name="Thomas T."/>
        </authorList>
    </citation>
    <scope>NUCLEOTIDE SEQUENCE [LARGE SCALE GENOMIC DNA]</scope>
    <source>
        <strain evidence="6">DS-1 / DSM 13023 / NCIMB 13966</strain>
    </source>
</reference>
<evidence type="ECO:0000313" key="5">
    <source>
        <dbReference type="EMBL" id="ABS62720.1"/>
    </source>
</evidence>
<feature type="signal peptide" evidence="2">
    <location>
        <begin position="1"/>
        <end position="35"/>
    </location>
</feature>
<evidence type="ECO:0000256" key="4">
    <source>
        <dbReference type="SAM" id="MobiDB-lite"/>
    </source>
</evidence>
<accession>A7HS37</accession>
<dbReference type="PANTHER" id="PTHR30203">
    <property type="entry name" value="OUTER MEMBRANE CATION EFFLUX PROTEIN"/>
    <property type="match status" value="1"/>
</dbReference>
<evidence type="ECO:0000256" key="3">
    <source>
        <dbReference type="SAM" id="Coils"/>
    </source>
</evidence>
<dbReference type="SUPFAM" id="SSF56954">
    <property type="entry name" value="Outer membrane efflux proteins (OEP)"/>
    <property type="match status" value="1"/>
</dbReference>
<keyword evidence="6" id="KW-1185">Reference proteome</keyword>
<dbReference type="PANTHER" id="PTHR30203:SF33">
    <property type="entry name" value="BLR4455 PROTEIN"/>
    <property type="match status" value="1"/>
</dbReference>
<organism evidence="5 6">
    <name type="scientific">Parvibaculum lavamentivorans (strain DS-1 / DSM 13023 / NCIMB 13966)</name>
    <dbReference type="NCBI Taxonomy" id="402881"/>
    <lineage>
        <taxon>Bacteria</taxon>
        <taxon>Pseudomonadati</taxon>
        <taxon>Pseudomonadota</taxon>
        <taxon>Alphaproteobacteria</taxon>
        <taxon>Hyphomicrobiales</taxon>
        <taxon>Parvibaculaceae</taxon>
        <taxon>Parvibaculum</taxon>
    </lineage>
</organism>
<keyword evidence="2 5" id="KW-0449">Lipoprotein</keyword>
<proteinExistence type="inferred from homology"/>
<dbReference type="Gene3D" id="2.20.200.10">
    <property type="entry name" value="Outer membrane efflux proteins (OEP)"/>
    <property type="match status" value="1"/>
</dbReference>
<dbReference type="InterPro" id="IPR003423">
    <property type="entry name" value="OMP_efflux"/>
</dbReference>
<evidence type="ECO:0000256" key="2">
    <source>
        <dbReference type="RuleBase" id="RU362097"/>
    </source>
</evidence>
<keyword evidence="2" id="KW-0472">Membrane</keyword>
<name>A7HS37_PARL1</name>
<evidence type="ECO:0000313" key="6">
    <source>
        <dbReference type="Proteomes" id="UP000006377"/>
    </source>
</evidence>
<keyword evidence="2" id="KW-0564">Palmitate</keyword>
<dbReference type="NCBIfam" id="TIGR01845">
    <property type="entry name" value="outer_NodT"/>
    <property type="match status" value="1"/>
</dbReference>
<dbReference type="AlphaFoldDB" id="A7HS37"/>
<feature type="chain" id="PRO_5001436650" evidence="2">
    <location>
        <begin position="36"/>
        <end position="460"/>
    </location>
</feature>
<evidence type="ECO:0000256" key="1">
    <source>
        <dbReference type="ARBA" id="ARBA00007613"/>
    </source>
</evidence>
<dbReference type="GO" id="GO:0005886">
    <property type="term" value="C:plasma membrane"/>
    <property type="evidence" value="ECO:0007669"/>
    <property type="project" value="UniProtKB-SubCell"/>
</dbReference>
<dbReference type="Proteomes" id="UP000006377">
    <property type="component" value="Chromosome"/>
</dbReference>
<protein>
    <submittedName>
        <fullName evidence="5">RND efflux system, outer membrane lipoprotein, NodT family</fullName>
    </submittedName>
</protein>
<dbReference type="STRING" id="402881.Plav_1099"/>
<feature type="coiled-coil region" evidence="3">
    <location>
        <begin position="181"/>
        <end position="208"/>
    </location>
</feature>
<keyword evidence="3" id="KW-0175">Coiled coil</keyword>
<dbReference type="Pfam" id="PF02321">
    <property type="entry name" value="OEP"/>
    <property type="match status" value="2"/>
</dbReference>
<sequence length="460" mass="47987">MPNQLSAPARKNSGRIVPVALALMLGACSMVPDYARPETGTPDAWSGPRVAGMDVAADTQWWNSFGDPELTLLMQVALANNLDIEQALARVEQARGAARAAGSSLLPQVSGSGSASSRSVDGGSMSDSSQIGLSASYALDIWGRYRAQAQSADLSLVASEFDGYSAALIVQSQVATTYFTILALKDRIAIAEESLAAARDTLRIVEARYNAGSISGLDLAQQRNAVATIEASLPSLRAQEAANENALAILLARVPGRFAVEGETLDKIALPAIAAGQPSELLERRPDIRSAEARLLAANANIGAARAAFFPSLDLSASVTRSFAGGVAETASALGASLLAPIFSGGSLEGNLQSAEGRQVELAANYKQTVLTSFAEVENALVNADANALREASLAVAADEARRAYDLAQARYRSGASDLLSVLDAQRSWLSARDSAAQARLNRYSSAVDLFVALGGGWRS</sequence>
<comment type="similarity">
    <text evidence="1 2">Belongs to the outer membrane factor (OMF) (TC 1.B.17) family.</text>
</comment>
<keyword evidence="2" id="KW-1134">Transmembrane beta strand</keyword>
<dbReference type="eggNOG" id="COG1538">
    <property type="taxonomic scope" value="Bacteria"/>
</dbReference>
<keyword evidence="2" id="KW-0732">Signal</keyword>
<gene>
    <name evidence="5" type="ordered locus">Plav_1099</name>
</gene>
<keyword evidence="2" id="KW-0812">Transmembrane</keyword>